<dbReference type="Proteomes" id="UP001321473">
    <property type="component" value="Unassembled WGS sequence"/>
</dbReference>
<feature type="region of interest" description="Disordered" evidence="1">
    <location>
        <begin position="176"/>
        <end position="220"/>
    </location>
</feature>
<gene>
    <name evidence="2" type="ORF">V5799_025841</name>
</gene>
<proteinExistence type="predicted"/>
<feature type="compositionally biased region" description="Basic and acidic residues" evidence="1">
    <location>
        <begin position="60"/>
        <end position="76"/>
    </location>
</feature>
<feature type="compositionally biased region" description="Basic and acidic residues" evidence="1">
    <location>
        <begin position="180"/>
        <end position="206"/>
    </location>
</feature>
<evidence type="ECO:0000313" key="2">
    <source>
        <dbReference type="EMBL" id="KAK8770914.1"/>
    </source>
</evidence>
<dbReference type="EMBL" id="JARKHS020020400">
    <property type="protein sequence ID" value="KAK8770914.1"/>
    <property type="molecule type" value="Genomic_DNA"/>
</dbReference>
<organism evidence="2 3">
    <name type="scientific">Amblyomma americanum</name>
    <name type="common">Lone star tick</name>
    <dbReference type="NCBI Taxonomy" id="6943"/>
    <lineage>
        <taxon>Eukaryota</taxon>
        <taxon>Metazoa</taxon>
        <taxon>Ecdysozoa</taxon>
        <taxon>Arthropoda</taxon>
        <taxon>Chelicerata</taxon>
        <taxon>Arachnida</taxon>
        <taxon>Acari</taxon>
        <taxon>Parasitiformes</taxon>
        <taxon>Ixodida</taxon>
        <taxon>Ixodoidea</taxon>
        <taxon>Ixodidae</taxon>
        <taxon>Amblyomminae</taxon>
        <taxon>Amblyomma</taxon>
    </lineage>
</organism>
<protein>
    <submittedName>
        <fullName evidence="2">Uncharacterized protein</fullName>
    </submittedName>
</protein>
<reference evidence="2 3" key="1">
    <citation type="journal article" date="2023" name="Arcadia Sci">
        <title>De novo assembly of a long-read Amblyomma americanum tick genome.</title>
        <authorList>
            <person name="Chou S."/>
            <person name="Poskanzer K.E."/>
            <person name="Rollins M."/>
            <person name="Thuy-Boun P.S."/>
        </authorList>
    </citation>
    <scope>NUCLEOTIDE SEQUENCE [LARGE SCALE GENOMIC DNA]</scope>
    <source>
        <strain evidence="2">F_SG_1</strain>
        <tissue evidence="2">Salivary glands</tissue>
    </source>
</reference>
<evidence type="ECO:0000313" key="3">
    <source>
        <dbReference type="Proteomes" id="UP001321473"/>
    </source>
</evidence>
<sequence length="320" mass="35912">MDGEKRPSREPQRNQAEEDSAKESHDEDGPAVDPSKPGPSMIQHIAEPQGDSWAPLVRKRAVEDLTTRKQPAKDRPSSTAPKRIPLQDHIPESLVYDCKTMDNHSLKLTDLPFNVTIEEVQELCKDAVQIQFIHDGSLLRSTARYEMQMNEAKDGPVLMTNTKTTRINELLEALGEDVMDAEKHPSREPQRDQAEKDGAKESHDDGGPAVDLSKPGPSMIQHMAEPEGVSWAPLVRKRAVGDLTARKWLAKDKPRSAAPERIRLQDHIAESFLHDYKTMDKHRLKVTDLPFNVTAEEVREHCKDAGVPGFEPDRSGCVFM</sequence>
<comment type="caution">
    <text evidence="2">The sequence shown here is derived from an EMBL/GenBank/DDBJ whole genome shotgun (WGS) entry which is preliminary data.</text>
</comment>
<feature type="region of interest" description="Disordered" evidence="1">
    <location>
        <begin position="1"/>
        <end position="84"/>
    </location>
</feature>
<keyword evidence="3" id="KW-1185">Reference proteome</keyword>
<accession>A0AAQ4E8D2</accession>
<evidence type="ECO:0000256" key="1">
    <source>
        <dbReference type="SAM" id="MobiDB-lite"/>
    </source>
</evidence>
<name>A0AAQ4E8D2_AMBAM</name>
<feature type="compositionally biased region" description="Basic and acidic residues" evidence="1">
    <location>
        <begin position="1"/>
        <end position="28"/>
    </location>
</feature>
<dbReference type="AlphaFoldDB" id="A0AAQ4E8D2"/>